<proteinExistence type="predicted"/>
<evidence type="ECO:0000313" key="2">
    <source>
        <dbReference type="EMBL" id="CDW73145.1"/>
    </source>
</evidence>
<dbReference type="EMBL" id="CCKQ01002050">
    <property type="protein sequence ID" value="CDW73145.1"/>
    <property type="molecule type" value="Genomic_DNA"/>
</dbReference>
<evidence type="ECO:0000256" key="1">
    <source>
        <dbReference type="SAM" id="MobiDB-lite"/>
    </source>
</evidence>
<gene>
    <name evidence="2" type="primary">Contig13381.g14276</name>
    <name evidence="2" type="ORF">STYLEM_2120</name>
</gene>
<dbReference type="Proteomes" id="UP000039865">
    <property type="component" value="Unassembled WGS sequence"/>
</dbReference>
<feature type="region of interest" description="Disordered" evidence="1">
    <location>
        <begin position="293"/>
        <end position="317"/>
    </location>
</feature>
<accession>A0A077ZV20</accession>
<feature type="region of interest" description="Disordered" evidence="1">
    <location>
        <begin position="788"/>
        <end position="808"/>
    </location>
</feature>
<name>A0A077ZV20_STYLE</name>
<dbReference type="InParanoid" id="A0A077ZV20"/>
<feature type="region of interest" description="Disordered" evidence="1">
    <location>
        <begin position="344"/>
        <end position="365"/>
    </location>
</feature>
<feature type="compositionally biased region" description="Polar residues" evidence="1">
    <location>
        <begin position="47"/>
        <end position="67"/>
    </location>
</feature>
<feature type="region of interest" description="Disordered" evidence="1">
    <location>
        <begin position="45"/>
        <end position="98"/>
    </location>
</feature>
<organism evidence="2 3">
    <name type="scientific">Stylonychia lemnae</name>
    <name type="common">Ciliate</name>
    <dbReference type="NCBI Taxonomy" id="5949"/>
    <lineage>
        <taxon>Eukaryota</taxon>
        <taxon>Sar</taxon>
        <taxon>Alveolata</taxon>
        <taxon>Ciliophora</taxon>
        <taxon>Intramacronucleata</taxon>
        <taxon>Spirotrichea</taxon>
        <taxon>Stichotrichia</taxon>
        <taxon>Sporadotrichida</taxon>
        <taxon>Oxytrichidae</taxon>
        <taxon>Stylonychinae</taxon>
        <taxon>Stylonychia</taxon>
    </lineage>
</organism>
<reference evidence="2 3" key="1">
    <citation type="submission" date="2014-06" db="EMBL/GenBank/DDBJ databases">
        <authorList>
            <person name="Swart Estienne"/>
        </authorList>
    </citation>
    <scope>NUCLEOTIDE SEQUENCE [LARGE SCALE GENOMIC DNA]</scope>
    <source>
        <strain evidence="2 3">130c</strain>
    </source>
</reference>
<protein>
    <submittedName>
        <fullName evidence="2">Uncharacterized protein</fullName>
    </submittedName>
</protein>
<feature type="compositionally biased region" description="Polar residues" evidence="1">
    <location>
        <begin position="81"/>
        <end position="90"/>
    </location>
</feature>
<keyword evidence="3" id="KW-1185">Reference proteome</keyword>
<dbReference type="AlphaFoldDB" id="A0A077ZV20"/>
<sequence length="890" mass="103825">MMILEFHDRADRYRAELEAKKPLPIKPKDSREKLFIQDLLSKKHTIRMNQSQSTSINKINKNPSTHLQPPPSPKKFDSRNNKGQAQTQKNSPERKKESIIIPVTGNLRNMNRQITKSSIGLTSRKSVSFNRKNIIPEFRSSSNLRKHLQQESKRLSGAIADESNEDSMSYLDSVLNREDEKKLSGMNSNRTSDNMLPIIDEKLREQIKKHNNSKSLLDGAIQHFNSNDQRIVSYVELLKKKQDQEKMQLLQRRITRKMTMAKQSTFQSKFRNRSAYNLSQIDDKISRLKLDDDEDSDLERDTGYSQNTKLTRRPPVQLDSLQRKLKDLAMMKSFKDKKKTLIETRKNSQEQSPDNASFAAASEKQLEAQASQGGNVLLEDEFDRRNQDLYDMLKQYKVCVIPDHKIITLDKLPAFSIIEGNIKQVFKSKEQTKISKQNYQNLNSLQNSTLFYQQLNKEASQHLNKNKSEDFYSASLNSKKFNRVTGVGACTRIDTHEILEKKVKEMYQQAILDQKEDEVIDQLLGPILEQEIPNFNQLPPMKRLVLALKTKVGQEELKNQLFNYTSNMNNGTYRPKPKKTIRQVFEQYHKISSFKKKLNKVEDENVIRGIERMNRRQRFDDDNFDFDQLPPDLRFFHKFKSIIRKQIRSIVNNTTLENAYKQEKRRLEIEILKNNEKNKVTQVIINQIDPEEAQDPRTQYRFTYYKQRLKQLRRAQQLGKYQKGELEIQKFNSGVTNPNQVHLQLSHDRIAPKDTMSRLLSLNSSAQLSNSVINNKSHHYHRTFLQSQAATPRKHLNEQEGEENNSSVFSSEELLDNVFFDKKDYSTGINLEGATKKTKFKQSMFDPLKRRSTMFNAATSKIGLRLTNNVSKLFNLKLLENLSVQEEDDD</sequence>
<evidence type="ECO:0000313" key="3">
    <source>
        <dbReference type="Proteomes" id="UP000039865"/>
    </source>
</evidence>